<evidence type="ECO:0000313" key="2">
    <source>
        <dbReference type="EMBL" id="KOB60753.1"/>
    </source>
</evidence>
<reference evidence="2 3" key="1">
    <citation type="submission" date="2006-03" db="EMBL/GenBank/DDBJ databases">
        <title>Annotation of Plasmodium falciparum HB3.</title>
        <authorList>
            <consortium name="The Broad Institute Genome Sequencing Platform"/>
            <person name="Volkman S.K."/>
            <person name="Neafsey D.E."/>
            <person name="Dash A.P."/>
            <person name="Chitnis C.E."/>
            <person name="Hartl D.L."/>
            <person name="Young S.K."/>
            <person name="Zeng Q."/>
            <person name="Koehrsen M."/>
            <person name="Alvarado L."/>
            <person name="Berlin A."/>
            <person name="Borenstein D."/>
            <person name="Chapman S.B."/>
            <person name="Chen Z."/>
            <person name="Engels R."/>
            <person name="Freedman E."/>
            <person name="Gellesch M."/>
            <person name="Goldberg J."/>
            <person name="Griggs A."/>
            <person name="Gujja S."/>
            <person name="Heilman E.R."/>
            <person name="Heiman D.I."/>
            <person name="Howarth C."/>
            <person name="Jen D."/>
            <person name="Larson L."/>
            <person name="Mehta T."/>
            <person name="Neiman D."/>
            <person name="Park D."/>
            <person name="Pearson M."/>
            <person name="Roberts A."/>
            <person name="Saif S."/>
            <person name="Shea T."/>
            <person name="Shenoy N."/>
            <person name="Sisk P."/>
            <person name="Stolte C."/>
            <person name="Sykes S."/>
            <person name="Walk T."/>
            <person name="White J."/>
            <person name="Yandava C."/>
            <person name="Haas B."/>
            <person name="Henn M.R."/>
            <person name="Nusbaum C."/>
            <person name="Birren B."/>
        </authorList>
    </citation>
    <scope>NUCLEOTIDE SEQUENCE [LARGE SCALE GENOMIC DNA]</scope>
    <source>
        <strain evidence="2">HB3</strain>
    </source>
</reference>
<protein>
    <submittedName>
        <fullName evidence="2">Uncharacterized protein</fullName>
    </submittedName>
</protein>
<feature type="region of interest" description="Disordered" evidence="1">
    <location>
        <begin position="29"/>
        <end position="53"/>
    </location>
</feature>
<evidence type="ECO:0000256" key="1">
    <source>
        <dbReference type="SAM" id="MobiDB-lite"/>
    </source>
</evidence>
<sequence length="53" mass="6181">MSMNQKEMLSLSHSHLPLKFDCMYTEGKKKKNSVKNHLNQSGNENENENENKD</sequence>
<name>A0A0L7KBK8_PLAFX</name>
<dbReference type="AlphaFoldDB" id="A0A0L7KBK8"/>
<reference evidence="3" key="2">
    <citation type="submission" date="2006-03" db="EMBL/GenBank/DDBJ databases">
        <title>The genome sequence of the Plasmodium falciparum HB3.</title>
        <authorList>
            <consortium name="The Broad Institute Genome Sequencing Platform"/>
            <person name="Birren B."/>
            <person name="Lander E."/>
            <person name="Galagan J."/>
            <person name="Nusbaum C."/>
            <person name="Devon K."/>
            <person name="Henn M."/>
            <person name="Jaffe D."/>
            <person name="Butler J."/>
            <person name="Alvarez P."/>
            <person name="Gnerre S."/>
            <person name="Grabherr M."/>
            <person name="Kleber M."/>
            <person name="Mauceli E."/>
            <person name="Brockman W."/>
            <person name="MacCallum I.A."/>
            <person name="Rounsley S."/>
            <person name="Young S."/>
            <person name="LaButti K."/>
            <person name="Pushparaj V."/>
            <person name="DeCaprio D."/>
            <person name="Crawford M."/>
            <person name="Koehrsen M."/>
            <person name="Engels R."/>
            <person name="Montgomery P."/>
            <person name="Pearson M."/>
            <person name="Howarth C."/>
            <person name="Larson L."/>
            <person name="Luoma S."/>
            <person name="White J."/>
            <person name="Kodira C."/>
            <person name="Zeng Q."/>
            <person name="Oleary S."/>
            <person name="Yandava C."/>
            <person name="Alvarado L."/>
            <person name="Wirth D."/>
            <person name="Volkman S."/>
            <person name="Hartl D."/>
        </authorList>
    </citation>
    <scope>NUCLEOTIDE SEQUENCE [LARGE SCALE GENOMIC DNA]</scope>
</reference>
<dbReference type="KEGG" id="pfh:PFHG_02566"/>
<dbReference type="Proteomes" id="UP000054289">
    <property type="component" value="Unassembled WGS sequence"/>
</dbReference>
<accession>A0A0L7KBK8</accession>
<organism evidence="2 3">
    <name type="scientific">Plasmodium falciparum (isolate HB3)</name>
    <dbReference type="NCBI Taxonomy" id="137071"/>
    <lineage>
        <taxon>Eukaryota</taxon>
        <taxon>Sar</taxon>
        <taxon>Alveolata</taxon>
        <taxon>Apicomplexa</taxon>
        <taxon>Aconoidasida</taxon>
        <taxon>Haemosporida</taxon>
        <taxon>Plasmodiidae</taxon>
        <taxon>Plasmodium</taxon>
        <taxon>Plasmodium (Laverania)</taxon>
    </lineage>
</organism>
<proteinExistence type="predicted"/>
<gene>
    <name evidence="2" type="ORF">PFHG_02566</name>
</gene>
<evidence type="ECO:0000313" key="3">
    <source>
        <dbReference type="Proteomes" id="UP000054289"/>
    </source>
</evidence>
<dbReference type="EMBL" id="CH671974">
    <property type="protein sequence ID" value="KOB60753.1"/>
    <property type="molecule type" value="Genomic_DNA"/>
</dbReference>